<organism evidence="1">
    <name type="scientific">Lepeophtheirus salmonis</name>
    <name type="common">Salmon louse</name>
    <name type="synonym">Caligus salmonis</name>
    <dbReference type="NCBI Taxonomy" id="72036"/>
    <lineage>
        <taxon>Eukaryota</taxon>
        <taxon>Metazoa</taxon>
        <taxon>Ecdysozoa</taxon>
        <taxon>Arthropoda</taxon>
        <taxon>Crustacea</taxon>
        <taxon>Multicrustacea</taxon>
        <taxon>Hexanauplia</taxon>
        <taxon>Copepoda</taxon>
        <taxon>Siphonostomatoida</taxon>
        <taxon>Caligidae</taxon>
        <taxon>Lepeophtheirus</taxon>
    </lineage>
</organism>
<proteinExistence type="predicted"/>
<evidence type="ECO:0000313" key="1">
    <source>
        <dbReference type="EMBL" id="CDW28755.1"/>
    </source>
</evidence>
<accession>A0A0K2TSG7</accession>
<sequence length="56" mass="6741">MMYRTDCCVRKTDIDKTCNHSYTMTSILKSVFEEKHQLYTVYSVALYFYKPCLELE</sequence>
<dbReference type="EMBL" id="HACA01011394">
    <property type="protein sequence ID" value="CDW28755.1"/>
    <property type="molecule type" value="Transcribed_RNA"/>
</dbReference>
<name>A0A0K2TSG7_LEPSM</name>
<reference evidence="1" key="1">
    <citation type="submission" date="2014-05" db="EMBL/GenBank/DDBJ databases">
        <authorList>
            <person name="Chronopoulou M."/>
        </authorList>
    </citation>
    <scope>NUCLEOTIDE SEQUENCE</scope>
    <source>
        <tissue evidence="1">Whole organism</tissue>
    </source>
</reference>
<dbReference type="AlphaFoldDB" id="A0A0K2TSG7"/>
<protein>
    <submittedName>
        <fullName evidence="1">Uncharacterized protein</fullName>
    </submittedName>
</protein>